<proteinExistence type="predicted"/>
<keyword evidence="1" id="KW-1133">Transmembrane helix</keyword>
<dbReference type="RefSeq" id="WP_034294662.1">
    <property type="nucleotide sequence ID" value="NZ_CP091519.2"/>
</dbReference>
<feature type="transmembrane region" description="Helical" evidence="1">
    <location>
        <begin position="52"/>
        <end position="71"/>
    </location>
</feature>
<reference evidence="2 3" key="1">
    <citation type="submission" date="2018-06" db="EMBL/GenBank/DDBJ databases">
        <authorList>
            <consortium name="Pathogen Informatics"/>
            <person name="Doyle S."/>
        </authorList>
    </citation>
    <scope>NUCLEOTIDE SEQUENCE [LARGE SCALE GENOMIC DNA]</scope>
    <source>
        <strain evidence="2 3">NCTC10283</strain>
    </source>
</reference>
<feature type="transmembrane region" description="Helical" evidence="1">
    <location>
        <begin position="98"/>
        <end position="123"/>
    </location>
</feature>
<keyword evidence="1" id="KW-0472">Membrane</keyword>
<dbReference type="Proteomes" id="UP000254209">
    <property type="component" value="Unassembled WGS sequence"/>
</dbReference>
<dbReference type="STRING" id="1120980.GCA_000745955_02099"/>
<feature type="transmembrane region" description="Helical" evidence="1">
    <location>
        <begin position="21"/>
        <end position="40"/>
    </location>
</feature>
<protein>
    <submittedName>
        <fullName evidence="2">Uncharacterized protein</fullName>
    </submittedName>
</protein>
<feature type="transmembrane region" description="Helical" evidence="1">
    <location>
        <begin position="274"/>
        <end position="290"/>
    </location>
</feature>
<dbReference type="AlphaFoldDB" id="A0A376BM39"/>
<name>A0A376BM39_9NEIS</name>
<organism evidence="2 3">
    <name type="scientific">Alysiella crassa</name>
    <dbReference type="NCBI Taxonomy" id="153491"/>
    <lineage>
        <taxon>Bacteria</taxon>
        <taxon>Pseudomonadati</taxon>
        <taxon>Pseudomonadota</taxon>
        <taxon>Betaproteobacteria</taxon>
        <taxon>Neisseriales</taxon>
        <taxon>Neisseriaceae</taxon>
        <taxon>Alysiella</taxon>
    </lineage>
</organism>
<feature type="transmembrane region" description="Helical" evidence="1">
    <location>
        <begin position="325"/>
        <end position="341"/>
    </location>
</feature>
<feature type="transmembrane region" description="Helical" evidence="1">
    <location>
        <begin position="221"/>
        <end position="240"/>
    </location>
</feature>
<gene>
    <name evidence="2" type="ORF">NCTC10283_00862</name>
</gene>
<evidence type="ECO:0000256" key="1">
    <source>
        <dbReference type="SAM" id="Phobius"/>
    </source>
</evidence>
<keyword evidence="1" id="KW-0812">Transmembrane</keyword>
<evidence type="ECO:0000313" key="2">
    <source>
        <dbReference type="EMBL" id="SSY70751.1"/>
    </source>
</evidence>
<keyword evidence="3" id="KW-1185">Reference proteome</keyword>
<sequence>MSEIKLPKIHVNAEFQRLWWTNVRWGLIVGVVLVFALFAFAKEEYREWWSHFREIGSMTLVLSALAGYVLLERSLKQDVSANAFDQLRMSSLSAWQMAWSRILIAPLLAWVGFVLGWGAMLLSEKLADGTTWNDVMYLLALPFAAWGVACGVLANALPVRENKRRWNGSVVQLILLMIVGMVWLQYWSHVLRDIELNDVKDSLAHINSFRFHFVSTMEDHMPSSMILFALMASVFVWARMANVLHLKRVDKIYVKLAVCTPVLAWWSLGNVQIFAATATLIYGGLTLLSLATQGVELNRFRLPVWVWTAPLGLAAAIMLQTFEVVLIWGQIVGLAVLVGISTRLRLGVNSVTVALAAYLLGHALWEVLF</sequence>
<feature type="transmembrane region" description="Helical" evidence="1">
    <location>
        <begin position="169"/>
        <end position="187"/>
    </location>
</feature>
<accession>A0A376BM39</accession>
<dbReference type="OrthoDB" id="8766429at2"/>
<evidence type="ECO:0000313" key="3">
    <source>
        <dbReference type="Proteomes" id="UP000254209"/>
    </source>
</evidence>
<feature type="transmembrane region" description="Helical" evidence="1">
    <location>
        <begin position="346"/>
        <end position="365"/>
    </location>
</feature>
<dbReference type="EMBL" id="UFSO01000002">
    <property type="protein sequence ID" value="SSY70751.1"/>
    <property type="molecule type" value="Genomic_DNA"/>
</dbReference>
<feature type="transmembrane region" description="Helical" evidence="1">
    <location>
        <begin position="135"/>
        <end position="157"/>
    </location>
</feature>